<dbReference type="Proteomes" id="UP000305451">
    <property type="component" value="Unassembled WGS sequence"/>
</dbReference>
<accession>A0A4S2HEH7</accession>
<organism evidence="1 2">
    <name type="scientific">Marinicauda pacifica</name>
    <dbReference type="NCBI Taxonomy" id="1133559"/>
    <lineage>
        <taxon>Bacteria</taxon>
        <taxon>Pseudomonadati</taxon>
        <taxon>Pseudomonadota</taxon>
        <taxon>Alphaproteobacteria</taxon>
        <taxon>Maricaulales</taxon>
        <taxon>Maricaulaceae</taxon>
        <taxon>Marinicauda</taxon>
    </lineage>
</organism>
<dbReference type="InterPro" id="IPR009923">
    <property type="entry name" value="Dodecin"/>
</dbReference>
<dbReference type="PANTHER" id="PTHR39324">
    <property type="entry name" value="CALCIUM DODECIN"/>
    <property type="match status" value="1"/>
</dbReference>
<keyword evidence="2" id="KW-1185">Reference proteome</keyword>
<evidence type="ECO:0000313" key="1">
    <source>
        <dbReference type="EMBL" id="TGY94201.1"/>
    </source>
</evidence>
<dbReference type="InterPro" id="IPR025543">
    <property type="entry name" value="Dodecin-like"/>
</dbReference>
<comment type="caution">
    <text evidence="1">The sequence shown here is derived from an EMBL/GenBank/DDBJ whole genome shotgun (WGS) entry which is preliminary data.</text>
</comment>
<evidence type="ECO:0000313" key="2">
    <source>
        <dbReference type="Proteomes" id="UP000305451"/>
    </source>
</evidence>
<dbReference type="Pfam" id="PF07311">
    <property type="entry name" value="Dodecin"/>
    <property type="match status" value="1"/>
</dbReference>
<proteinExistence type="predicted"/>
<dbReference type="EMBL" id="SRXV01000001">
    <property type="protein sequence ID" value="TGY94201.1"/>
    <property type="molecule type" value="Genomic_DNA"/>
</dbReference>
<dbReference type="SUPFAM" id="SSF89807">
    <property type="entry name" value="Dodecin-like"/>
    <property type="match status" value="1"/>
</dbReference>
<dbReference type="InterPro" id="IPR036694">
    <property type="entry name" value="Dodecin-like_sf"/>
</dbReference>
<dbReference type="AlphaFoldDB" id="A0A4S2HEH7"/>
<dbReference type="Gene3D" id="3.30.1660.10">
    <property type="entry name" value="Flavin-binding protein dodecin"/>
    <property type="match status" value="1"/>
</dbReference>
<name>A0A4S2HEH7_9PROT</name>
<dbReference type="RefSeq" id="WP_135943397.1">
    <property type="nucleotide sequence ID" value="NZ_BMEI01000001.1"/>
</dbReference>
<dbReference type="PANTHER" id="PTHR39324:SF1">
    <property type="entry name" value="CALCIUM DODECIN"/>
    <property type="match status" value="1"/>
</dbReference>
<gene>
    <name evidence="1" type="ORF">E5162_02690</name>
</gene>
<dbReference type="OrthoDB" id="9805449at2"/>
<reference evidence="1 2" key="1">
    <citation type="journal article" date="2013" name="Int. J. Syst. Evol. Microbiol.">
        <title>Marinicauda pacifica gen. nov., sp. nov., a prosthecate alphaproteobacterium of the family Hyphomonadaceae isolated from deep seawater.</title>
        <authorList>
            <person name="Zhang X.Y."/>
            <person name="Li G.W."/>
            <person name="Wang C.S."/>
            <person name="Zhang Y.J."/>
            <person name="Xu X.W."/>
            <person name="Li H."/>
            <person name="Liu A."/>
            <person name="Liu C."/>
            <person name="Xie B.B."/>
            <person name="Qin Q.L."/>
            <person name="Xu Z."/>
            <person name="Chen X.L."/>
            <person name="Zhou B.C."/>
            <person name="Zhang Y.Z."/>
        </authorList>
    </citation>
    <scope>NUCLEOTIDE SEQUENCE [LARGE SCALE GENOMIC DNA]</scope>
    <source>
        <strain evidence="1 2">P-1 km-3</strain>
    </source>
</reference>
<sequence>MSVARVTEISATSPESFEAAIKVGIDRANKTLRNVKGCWIKDQNVMIENGKAKEFKVNMQITFELDD</sequence>
<protein>
    <submittedName>
        <fullName evidence="1">Dodecin domain-containing protein</fullName>
    </submittedName>
</protein>